<sequence length="120" mass="12399">MTAANPAGTDCRHCGRPLDDVGEVVSRHNGADGETVYTRCVCGVLAVWLRPPVPARPRLLLSAPAPADPPGPASPDTAGPPSALDPARPQPPHATAPARLRAVPARGTEPEQGRPGADRR</sequence>
<dbReference type="RefSeq" id="WP_146165606.1">
    <property type="nucleotide sequence ID" value="NZ_PYGA01000013.1"/>
</dbReference>
<keyword evidence="3" id="KW-1185">Reference proteome</keyword>
<name>A0A2P8DFN2_9ACTN</name>
<dbReference type="OrthoDB" id="3579625at2"/>
<feature type="compositionally biased region" description="Basic and acidic residues" evidence="1">
    <location>
        <begin position="10"/>
        <end position="20"/>
    </location>
</feature>
<dbReference type="AlphaFoldDB" id="A0A2P8DFN2"/>
<feature type="compositionally biased region" description="Basic and acidic residues" evidence="1">
    <location>
        <begin position="108"/>
        <end position="120"/>
    </location>
</feature>
<evidence type="ECO:0000313" key="3">
    <source>
        <dbReference type="Proteomes" id="UP000240542"/>
    </source>
</evidence>
<dbReference type="Proteomes" id="UP000240542">
    <property type="component" value="Unassembled WGS sequence"/>
</dbReference>
<feature type="region of interest" description="Disordered" evidence="1">
    <location>
        <begin position="58"/>
        <end position="120"/>
    </location>
</feature>
<comment type="caution">
    <text evidence="2">The sequence shown here is derived from an EMBL/GenBank/DDBJ whole genome shotgun (WGS) entry which is preliminary data.</text>
</comment>
<dbReference type="EMBL" id="PYGA01000013">
    <property type="protein sequence ID" value="PSK96016.1"/>
    <property type="molecule type" value="Genomic_DNA"/>
</dbReference>
<organism evidence="2 3">
    <name type="scientific">Murinocardiopsis flavida</name>
    <dbReference type="NCBI Taxonomy" id="645275"/>
    <lineage>
        <taxon>Bacteria</taxon>
        <taxon>Bacillati</taxon>
        <taxon>Actinomycetota</taxon>
        <taxon>Actinomycetes</taxon>
        <taxon>Streptosporangiales</taxon>
        <taxon>Nocardiopsidaceae</taxon>
        <taxon>Murinocardiopsis</taxon>
    </lineage>
</organism>
<evidence type="ECO:0000313" key="2">
    <source>
        <dbReference type="EMBL" id="PSK96016.1"/>
    </source>
</evidence>
<proteinExistence type="predicted"/>
<accession>A0A2P8DFN2</accession>
<reference evidence="2 3" key="1">
    <citation type="submission" date="2018-03" db="EMBL/GenBank/DDBJ databases">
        <title>Genomic Encyclopedia of Archaeal and Bacterial Type Strains, Phase II (KMG-II): from individual species to whole genera.</title>
        <authorList>
            <person name="Goeker M."/>
        </authorList>
    </citation>
    <scope>NUCLEOTIDE SEQUENCE [LARGE SCALE GENOMIC DNA]</scope>
    <source>
        <strain evidence="2 3">DSM 45312</strain>
    </source>
</reference>
<evidence type="ECO:0000256" key="1">
    <source>
        <dbReference type="SAM" id="MobiDB-lite"/>
    </source>
</evidence>
<feature type="region of interest" description="Disordered" evidence="1">
    <location>
        <begin position="1"/>
        <end position="20"/>
    </location>
</feature>
<gene>
    <name evidence="2" type="ORF">CLV63_113179</name>
</gene>
<protein>
    <submittedName>
        <fullName evidence="2">Uncharacterized protein</fullName>
    </submittedName>
</protein>